<dbReference type="Proteomes" id="UP000058925">
    <property type="component" value="Chromosome"/>
</dbReference>
<evidence type="ECO:0000313" key="3">
    <source>
        <dbReference type="EMBL" id="ALI35918.1"/>
    </source>
</evidence>
<gene>
    <name evidence="3" type="ORF">NMY3_01715</name>
</gene>
<reference evidence="4" key="1">
    <citation type="submission" date="2015-10" db="EMBL/GenBank/DDBJ databases">
        <title>Niche specialization of a soil ammonia-oxidizing archaeon, Candidatus Nitrosocosmicus oleophilus.</title>
        <authorList>
            <person name="Jung M.-Y."/>
            <person name="Rhee S.-K."/>
        </authorList>
    </citation>
    <scope>NUCLEOTIDE SEQUENCE [LARGE SCALE GENOMIC DNA]</scope>
    <source>
        <strain evidence="4">MY3</strain>
    </source>
</reference>
<feature type="domain" description="Nudix hydrolase" evidence="2">
    <location>
        <begin position="11"/>
        <end position="145"/>
    </location>
</feature>
<dbReference type="GO" id="GO:0016779">
    <property type="term" value="F:nucleotidyltransferase activity"/>
    <property type="evidence" value="ECO:0007669"/>
    <property type="project" value="UniProtKB-KW"/>
</dbReference>
<dbReference type="PANTHER" id="PTHR43736:SF1">
    <property type="entry name" value="DIHYDRONEOPTERIN TRIPHOSPHATE DIPHOSPHATASE"/>
    <property type="match status" value="1"/>
</dbReference>
<evidence type="ECO:0000259" key="2">
    <source>
        <dbReference type="PROSITE" id="PS51462"/>
    </source>
</evidence>
<dbReference type="Gene3D" id="3.90.79.10">
    <property type="entry name" value="Nucleoside Triphosphate Pyrophosphohydrolase"/>
    <property type="match status" value="1"/>
</dbReference>
<dbReference type="PANTHER" id="PTHR43736">
    <property type="entry name" value="ADP-RIBOSE PYROPHOSPHATASE"/>
    <property type="match status" value="1"/>
</dbReference>
<sequence>MDMSKQDEYKNPIPTVDTIIDNNSRVLFIKRVKEPFEGKMVFPGGFIKIGETVEEAAIREVMEETSVEVDLDHILGVYSDPNRDPRGHIMSTVFIGKISPNSQNKEPIAGDGASSIKWVDIKDIDKEDFGFDHKNVLKDYIEWKNSKQTFWSSRNKSKITE</sequence>
<keyword evidence="3" id="KW-0808">Transferase</keyword>
<dbReference type="PRINTS" id="PR00502">
    <property type="entry name" value="NUDIXFAMILY"/>
</dbReference>
<keyword evidence="1 3" id="KW-0378">Hydrolase</keyword>
<organism evidence="3 4">
    <name type="scientific">Candidatus Nitrosocosmicus oleophilus</name>
    <dbReference type="NCBI Taxonomy" id="1353260"/>
    <lineage>
        <taxon>Archaea</taxon>
        <taxon>Nitrososphaerota</taxon>
        <taxon>Nitrososphaeria</taxon>
        <taxon>Nitrososphaerales</taxon>
        <taxon>Nitrososphaeraceae</taxon>
        <taxon>Candidatus Nitrosocosmicus</taxon>
    </lineage>
</organism>
<dbReference type="KEGG" id="taa:NMY3_01715"/>
<dbReference type="EMBL" id="CP012850">
    <property type="protein sequence ID" value="ALI35918.1"/>
    <property type="molecule type" value="Genomic_DNA"/>
</dbReference>
<dbReference type="SUPFAM" id="SSF55811">
    <property type="entry name" value="Nudix"/>
    <property type="match status" value="1"/>
</dbReference>
<dbReference type="InterPro" id="IPR015797">
    <property type="entry name" value="NUDIX_hydrolase-like_dom_sf"/>
</dbReference>
<proteinExistence type="predicted"/>
<evidence type="ECO:0000256" key="1">
    <source>
        <dbReference type="ARBA" id="ARBA00022801"/>
    </source>
</evidence>
<dbReference type="CDD" id="cd18873">
    <property type="entry name" value="NUDIX_NadM_like"/>
    <property type="match status" value="1"/>
</dbReference>
<evidence type="ECO:0000313" key="4">
    <source>
        <dbReference type="Proteomes" id="UP000058925"/>
    </source>
</evidence>
<dbReference type="AlphaFoldDB" id="A0A654LWU1"/>
<name>A0A654LWU1_9ARCH</name>
<dbReference type="OrthoDB" id="40462at2157"/>
<dbReference type="PROSITE" id="PS51462">
    <property type="entry name" value="NUDIX"/>
    <property type="match status" value="1"/>
</dbReference>
<dbReference type="InterPro" id="IPR020476">
    <property type="entry name" value="Nudix_hydrolase"/>
</dbReference>
<protein>
    <submittedName>
        <fullName evidence="3">Bifunctional NMN adenylyltransferase/Nudix hydrolase</fullName>
    </submittedName>
</protein>
<keyword evidence="4" id="KW-1185">Reference proteome</keyword>
<keyword evidence="3" id="KW-0548">Nucleotidyltransferase</keyword>
<dbReference type="Pfam" id="PF00293">
    <property type="entry name" value="NUDIX"/>
    <property type="match status" value="1"/>
</dbReference>
<dbReference type="InterPro" id="IPR000086">
    <property type="entry name" value="NUDIX_hydrolase_dom"/>
</dbReference>
<accession>A0A654LWU1</accession>
<dbReference type="GO" id="GO:0016787">
    <property type="term" value="F:hydrolase activity"/>
    <property type="evidence" value="ECO:0007669"/>
    <property type="project" value="UniProtKB-KW"/>
</dbReference>